<evidence type="ECO:0000313" key="1">
    <source>
        <dbReference type="EMBL" id="PWZ52601.1"/>
    </source>
</evidence>
<reference evidence="1" key="1">
    <citation type="journal article" date="2018" name="Nat. Genet.">
        <title>Extensive intraspecific gene order and gene structural variations between Mo17 and other maize genomes.</title>
        <authorList>
            <person name="Sun S."/>
            <person name="Zhou Y."/>
            <person name="Chen J."/>
            <person name="Shi J."/>
            <person name="Zhao H."/>
            <person name="Zhao H."/>
            <person name="Song W."/>
            <person name="Zhang M."/>
            <person name="Cui Y."/>
            <person name="Dong X."/>
            <person name="Liu H."/>
            <person name="Ma X."/>
            <person name="Jiao Y."/>
            <person name="Wang B."/>
            <person name="Wei X."/>
            <person name="Stein J.C."/>
            <person name="Glaubitz J.C."/>
            <person name="Lu F."/>
            <person name="Yu G."/>
            <person name="Liang C."/>
            <person name="Fengler K."/>
            <person name="Li B."/>
            <person name="Rafalski A."/>
            <person name="Schnable P.S."/>
            <person name="Ware D.H."/>
            <person name="Buckler E.S."/>
            <person name="Lai J."/>
        </authorList>
    </citation>
    <scope>NUCLEOTIDE SEQUENCE [LARGE SCALE GENOMIC DNA]</scope>
    <source>
        <tissue evidence="1">Seedling</tissue>
    </source>
</reference>
<dbReference type="EMBL" id="NCVQ01000001">
    <property type="protein sequence ID" value="PWZ52601.1"/>
    <property type="molecule type" value="Genomic_DNA"/>
</dbReference>
<protein>
    <submittedName>
        <fullName evidence="1">Uncharacterized protein</fullName>
    </submittedName>
</protein>
<comment type="caution">
    <text evidence="1">The sequence shown here is derived from an EMBL/GenBank/DDBJ whole genome shotgun (WGS) entry which is preliminary data.</text>
</comment>
<dbReference type="Proteomes" id="UP000251960">
    <property type="component" value="Chromosome 1"/>
</dbReference>
<organism evidence="1">
    <name type="scientific">Zea mays</name>
    <name type="common">Maize</name>
    <dbReference type="NCBI Taxonomy" id="4577"/>
    <lineage>
        <taxon>Eukaryota</taxon>
        <taxon>Viridiplantae</taxon>
        <taxon>Streptophyta</taxon>
        <taxon>Embryophyta</taxon>
        <taxon>Tracheophyta</taxon>
        <taxon>Spermatophyta</taxon>
        <taxon>Magnoliopsida</taxon>
        <taxon>Liliopsida</taxon>
        <taxon>Poales</taxon>
        <taxon>Poaceae</taxon>
        <taxon>PACMAD clade</taxon>
        <taxon>Panicoideae</taxon>
        <taxon>Andropogonodae</taxon>
        <taxon>Andropogoneae</taxon>
        <taxon>Tripsacinae</taxon>
        <taxon>Zea</taxon>
    </lineage>
</organism>
<sequence length="15" mass="1862">MRSCKYFSIQFTHIT</sequence>
<name>A0A317Y2Z8_MAIZE</name>
<proteinExistence type="predicted"/>
<accession>A0A317Y2Z8</accession>
<gene>
    <name evidence="1" type="ORF">Zm00014a_037377</name>
</gene>